<proteinExistence type="predicted"/>
<dbReference type="EMBL" id="LVWA01000012">
    <property type="protein sequence ID" value="OKL38645.1"/>
    <property type="molecule type" value="Genomic_DNA"/>
</dbReference>
<organism evidence="1 2">
    <name type="scientific">Pontibacter flavimaris</name>
    <dbReference type="NCBI Taxonomy" id="1797110"/>
    <lineage>
        <taxon>Bacteria</taxon>
        <taxon>Pseudomonadati</taxon>
        <taxon>Bacteroidota</taxon>
        <taxon>Cytophagia</taxon>
        <taxon>Cytophagales</taxon>
        <taxon>Hymenobacteraceae</taxon>
        <taxon>Pontibacter</taxon>
    </lineage>
</organism>
<name>A0A1Q5P8S5_9BACT</name>
<accession>A0A1Q5P8S5</accession>
<evidence type="ECO:0000313" key="1">
    <source>
        <dbReference type="EMBL" id="OKL38645.1"/>
    </source>
</evidence>
<comment type="caution">
    <text evidence="1">The sequence shown here is derived from an EMBL/GenBank/DDBJ whole genome shotgun (WGS) entry which is preliminary data.</text>
</comment>
<dbReference type="AlphaFoldDB" id="A0A1Q5P8S5"/>
<keyword evidence="2" id="KW-1185">Reference proteome</keyword>
<evidence type="ECO:0000313" key="2">
    <source>
        <dbReference type="Proteomes" id="UP000186551"/>
    </source>
</evidence>
<reference evidence="1 2" key="1">
    <citation type="submission" date="2016-03" db="EMBL/GenBank/DDBJ databases">
        <title>Genome sequence of Pontibacter sp. nov., of the family cytophagaceae, isolated from marine sediment of the Yellow Sea, China.</title>
        <authorList>
            <person name="Zhang G."/>
            <person name="Zhang R."/>
        </authorList>
    </citation>
    <scope>NUCLEOTIDE SEQUENCE [LARGE SCALE GENOMIC DNA]</scope>
    <source>
        <strain evidence="1 2">S10-8</strain>
    </source>
</reference>
<dbReference type="RefSeq" id="WP_073854622.1">
    <property type="nucleotide sequence ID" value="NZ_LVWA01000012.1"/>
</dbReference>
<sequence>MKQTLLPLLASILFLCSGCEKEEDTSATVETVDATLVWMGDYAVDGCGYMLRIGEMDHKPLNEEAISSSYREDSPTEVEVRIINFHKKERFCMAGIEINTVKILELRRR</sequence>
<protein>
    <submittedName>
        <fullName evidence="1">Uncharacterized protein</fullName>
    </submittedName>
</protein>
<dbReference type="Proteomes" id="UP000186551">
    <property type="component" value="Unassembled WGS sequence"/>
</dbReference>
<dbReference type="OrthoDB" id="799328at2"/>
<gene>
    <name evidence="1" type="ORF">A3841_05750</name>
</gene>
<dbReference type="STRING" id="1797110.A3841_05750"/>